<protein>
    <submittedName>
        <fullName evidence="4">Ral guanine nucleotide dissociation stimulator like 3</fullName>
    </submittedName>
</protein>
<dbReference type="GO" id="GO:0005085">
    <property type="term" value="F:guanyl-nucleotide exchange factor activity"/>
    <property type="evidence" value="ECO:0007669"/>
    <property type="project" value="UniProtKB-KW"/>
</dbReference>
<reference evidence="4" key="2">
    <citation type="submission" date="2025-09" db="UniProtKB">
        <authorList>
            <consortium name="Ensembl"/>
        </authorList>
    </citation>
    <scope>IDENTIFICATION</scope>
</reference>
<dbReference type="Pfam" id="PF00617">
    <property type="entry name" value="RasGEF"/>
    <property type="match status" value="1"/>
</dbReference>
<accession>A0A670ZX37</accession>
<dbReference type="PANTHER" id="PTHR23113">
    <property type="entry name" value="GUANINE NUCLEOTIDE EXCHANGE FACTOR"/>
    <property type="match status" value="1"/>
</dbReference>
<evidence type="ECO:0000256" key="2">
    <source>
        <dbReference type="PROSITE-ProRule" id="PRU00168"/>
    </source>
</evidence>
<gene>
    <name evidence="4" type="primary">RGL3</name>
</gene>
<keyword evidence="5" id="KW-1185">Reference proteome</keyword>
<evidence type="ECO:0000259" key="3">
    <source>
        <dbReference type="PROSITE" id="PS50009"/>
    </source>
</evidence>
<dbReference type="SUPFAM" id="SSF48366">
    <property type="entry name" value="Ras GEF"/>
    <property type="match status" value="1"/>
</dbReference>
<dbReference type="Proteomes" id="UP000472273">
    <property type="component" value="Unplaced"/>
</dbReference>
<dbReference type="PROSITE" id="PS50009">
    <property type="entry name" value="RASGEF_CAT"/>
    <property type="match status" value="1"/>
</dbReference>
<evidence type="ECO:0000313" key="4">
    <source>
        <dbReference type="Ensembl" id="ENSPTXP00000027417.1"/>
    </source>
</evidence>
<dbReference type="InterPro" id="IPR008937">
    <property type="entry name" value="Ras-like_GEF"/>
</dbReference>
<dbReference type="PANTHER" id="PTHR23113:SF220">
    <property type="entry name" value="RAL GUANINE NUCLEOTIDE DISSOCIATION STIMULATOR-LIKE 3"/>
    <property type="match status" value="1"/>
</dbReference>
<name>A0A670ZX37_PSETE</name>
<organism evidence="4 5">
    <name type="scientific">Pseudonaja textilis</name>
    <name type="common">Eastern brown snake</name>
    <dbReference type="NCBI Taxonomy" id="8673"/>
    <lineage>
        <taxon>Eukaryota</taxon>
        <taxon>Metazoa</taxon>
        <taxon>Chordata</taxon>
        <taxon>Craniata</taxon>
        <taxon>Vertebrata</taxon>
        <taxon>Euteleostomi</taxon>
        <taxon>Lepidosauria</taxon>
        <taxon>Squamata</taxon>
        <taxon>Bifurcata</taxon>
        <taxon>Unidentata</taxon>
        <taxon>Episquamata</taxon>
        <taxon>Toxicofera</taxon>
        <taxon>Serpentes</taxon>
        <taxon>Colubroidea</taxon>
        <taxon>Elapidae</taxon>
        <taxon>Hydrophiinae</taxon>
        <taxon>Pseudonaja</taxon>
    </lineage>
</organism>
<evidence type="ECO:0000313" key="5">
    <source>
        <dbReference type="Proteomes" id="UP000472273"/>
    </source>
</evidence>
<dbReference type="Gene3D" id="1.10.840.10">
    <property type="entry name" value="Ras guanine-nucleotide exchange factors catalytic domain"/>
    <property type="match status" value="1"/>
</dbReference>
<dbReference type="InterPro" id="IPR001895">
    <property type="entry name" value="RASGEF_cat_dom"/>
</dbReference>
<dbReference type="GO" id="GO:0005886">
    <property type="term" value="C:plasma membrane"/>
    <property type="evidence" value="ECO:0007669"/>
    <property type="project" value="TreeGrafter"/>
</dbReference>
<keyword evidence="1 2" id="KW-0344">Guanine-nucleotide releasing factor</keyword>
<dbReference type="InterPro" id="IPR023578">
    <property type="entry name" value="Ras_GEF_dom_sf"/>
</dbReference>
<dbReference type="AlphaFoldDB" id="A0A670ZX37"/>
<feature type="domain" description="Ras-GEF" evidence="3">
    <location>
        <begin position="104"/>
        <end position="318"/>
    </location>
</feature>
<proteinExistence type="predicted"/>
<evidence type="ECO:0000256" key="1">
    <source>
        <dbReference type="ARBA" id="ARBA00022658"/>
    </source>
</evidence>
<dbReference type="GeneTree" id="ENSGT00940000161935"/>
<dbReference type="InterPro" id="IPR036964">
    <property type="entry name" value="RASGEF_cat_dom_sf"/>
</dbReference>
<reference evidence="4" key="1">
    <citation type="submission" date="2025-08" db="UniProtKB">
        <authorList>
            <consortium name="Ensembl"/>
        </authorList>
    </citation>
    <scope>IDENTIFICATION</scope>
</reference>
<dbReference type="CDD" id="cd00155">
    <property type="entry name" value="RasGEF"/>
    <property type="match status" value="1"/>
</dbReference>
<dbReference type="SMART" id="SM00147">
    <property type="entry name" value="RasGEF"/>
    <property type="match status" value="1"/>
</dbReference>
<dbReference type="GO" id="GO:0007265">
    <property type="term" value="P:Ras protein signal transduction"/>
    <property type="evidence" value="ECO:0007669"/>
    <property type="project" value="TreeGrafter"/>
</dbReference>
<sequence length="318" mass="36384">MLLFKNLLSCLWGEREWLRQHPQDFWEPPEYPNLHKILCFLHQSAPNSPVCALAMGLLQAHKEKEAYGKNNLGPKLPSMTYFLRVSSLDLSILTSETPALMSFSVDEVAEQLTLMDAHLFRAVLPFHCLGCIWSQRDKKENQHMAPSVRATVTQFNAVTSCVITSVLGDVAMRIPQRAYLLEKWIQIAGQCRALRNFSSLYAILSALQSNSIYRLKRTWAAVNRDTRSSFRKLSQIFSEDHNHLNCREILLQTPTIPYLGTFLTDLIMLDTALPDFVEVSIFERGLKEGDEECGEHLVKEQTIVPITLEWAFQINLFI</sequence>
<dbReference type="Ensembl" id="ENSPTXT00000028254.1">
    <property type="protein sequence ID" value="ENSPTXP00000027417.1"/>
    <property type="gene ID" value="ENSPTXG00000018882.1"/>
</dbReference>